<dbReference type="OrthoDB" id="9797047at2"/>
<dbReference type="SUPFAM" id="SSF51182">
    <property type="entry name" value="RmlC-like cupins"/>
    <property type="match status" value="1"/>
</dbReference>
<dbReference type="PANTHER" id="PTHR35848:SF6">
    <property type="entry name" value="CUPIN TYPE-2 DOMAIN-CONTAINING PROTEIN"/>
    <property type="match status" value="1"/>
</dbReference>
<dbReference type="GO" id="GO:0046872">
    <property type="term" value="F:metal ion binding"/>
    <property type="evidence" value="ECO:0007669"/>
    <property type="project" value="UniProtKB-KW"/>
</dbReference>
<dbReference type="AlphaFoldDB" id="A0A1G9PBV3"/>
<keyword evidence="3" id="KW-0413">Isomerase</keyword>
<dbReference type="STRING" id="1075417.SAMN05421823_109145"/>
<protein>
    <submittedName>
        <fullName evidence="3">Mannose-6-phosphate isomerase, cupin superfamily</fullName>
    </submittedName>
</protein>
<dbReference type="InterPro" id="IPR014710">
    <property type="entry name" value="RmlC-like_jellyroll"/>
</dbReference>
<evidence type="ECO:0000313" key="4">
    <source>
        <dbReference type="Proteomes" id="UP000198510"/>
    </source>
</evidence>
<reference evidence="3 4" key="1">
    <citation type="submission" date="2016-10" db="EMBL/GenBank/DDBJ databases">
        <authorList>
            <person name="de Groot N.N."/>
        </authorList>
    </citation>
    <scope>NUCLEOTIDE SEQUENCE [LARGE SCALE GENOMIC DNA]</scope>
    <source>
        <strain evidence="3 4">DSM 25186</strain>
    </source>
</reference>
<organism evidence="3 4">
    <name type="scientific">Catalinimonas alkaloidigena</name>
    <dbReference type="NCBI Taxonomy" id="1075417"/>
    <lineage>
        <taxon>Bacteria</taxon>
        <taxon>Pseudomonadati</taxon>
        <taxon>Bacteroidota</taxon>
        <taxon>Cytophagia</taxon>
        <taxon>Cytophagales</taxon>
        <taxon>Catalimonadaceae</taxon>
        <taxon>Catalinimonas</taxon>
    </lineage>
</organism>
<sequence length="154" mass="17106">MKTKITLALVAVFLLGLSFTAGFSYARRLAKPNPSAVISQQKASREDFEWGSLYTYYTDETYGTKDLLAAVAVIKPGMEIHPPHLHAEEEFLMVTEGEGTWSMNGKTFPAQAGDMQYAAPWDEHGITNTGTTPLTFVVWKWNNKGVKVPKQPSH</sequence>
<dbReference type="InterPro" id="IPR013096">
    <property type="entry name" value="Cupin_2"/>
</dbReference>
<dbReference type="Pfam" id="PF07883">
    <property type="entry name" value="Cupin_2"/>
    <property type="match status" value="1"/>
</dbReference>
<dbReference type="InterPro" id="IPR051610">
    <property type="entry name" value="GPI/OXD"/>
</dbReference>
<evidence type="ECO:0000313" key="3">
    <source>
        <dbReference type="EMBL" id="SDL96239.1"/>
    </source>
</evidence>
<evidence type="ECO:0000256" key="1">
    <source>
        <dbReference type="ARBA" id="ARBA00022723"/>
    </source>
</evidence>
<dbReference type="GO" id="GO:0016853">
    <property type="term" value="F:isomerase activity"/>
    <property type="evidence" value="ECO:0007669"/>
    <property type="project" value="UniProtKB-KW"/>
</dbReference>
<dbReference type="Proteomes" id="UP000198510">
    <property type="component" value="Unassembled WGS sequence"/>
</dbReference>
<name>A0A1G9PBV3_9BACT</name>
<evidence type="ECO:0000259" key="2">
    <source>
        <dbReference type="Pfam" id="PF07883"/>
    </source>
</evidence>
<gene>
    <name evidence="3" type="ORF">SAMN05421823_109145</name>
</gene>
<feature type="domain" description="Cupin type-2" evidence="2">
    <location>
        <begin position="72"/>
        <end position="138"/>
    </location>
</feature>
<dbReference type="InterPro" id="IPR011051">
    <property type="entry name" value="RmlC_Cupin_sf"/>
</dbReference>
<accession>A0A1G9PBV3</accession>
<dbReference type="EMBL" id="FNFO01000009">
    <property type="protein sequence ID" value="SDL96239.1"/>
    <property type="molecule type" value="Genomic_DNA"/>
</dbReference>
<dbReference type="Gene3D" id="2.60.120.10">
    <property type="entry name" value="Jelly Rolls"/>
    <property type="match status" value="1"/>
</dbReference>
<dbReference type="RefSeq" id="WP_089685668.1">
    <property type="nucleotide sequence ID" value="NZ_FNFO01000009.1"/>
</dbReference>
<dbReference type="PANTHER" id="PTHR35848">
    <property type="entry name" value="OXALATE-BINDING PROTEIN"/>
    <property type="match status" value="1"/>
</dbReference>
<keyword evidence="4" id="KW-1185">Reference proteome</keyword>
<keyword evidence="1" id="KW-0479">Metal-binding</keyword>
<proteinExistence type="predicted"/>